<name>A0A0D9W1X8_9ORYZ</name>
<dbReference type="InterPro" id="IPR048386">
    <property type="entry name" value="Med15_C"/>
</dbReference>
<feature type="compositionally biased region" description="Polar residues" evidence="3">
    <location>
        <begin position="90"/>
        <end position="108"/>
    </location>
</feature>
<feature type="domain" description="Mediator complex subunit 15 KIX" evidence="4">
    <location>
        <begin position="5"/>
        <end position="81"/>
    </location>
</feature>
<feature type="region of interest" description="Disordered" evidence="3">
    <location>
        <begin position="538"/>
        <end position="568"/>
    </location>
</feature>
<evidence type="ECO:0000259" key="5">
    <source>
        <dbReference type="Pfam" id="PF21539"/>
    </source>
</evidence>
<feature type="region of interest" description="Disordered" evidence="3">
    <location>
        <begin position="87"/>
        <end position="112"/>
    </location>
</feature>
<evidence type="ECO:0000256" key="3">
    <source>
        <dbReference type="SAM" id="MobiDB-lite"/>
    </source>
</evidence>
<reference evidence="7" key="2">
    <citation type="submission" date="2013-12" db="EMBL/GenBank/DDBJ databases">
        <authorList>
            <person name="Yu Y."/>
            <person name="Lee S."/>
            <person name="de Baynast K."/>
            <person name="Wissotski M."/>
            <person name="Liu L."/>
            <person name="Talag J."/>
            <person name="Goicoechea J."/>
            <person name="Angelova A."/>
            <person name="Jetty R."/>
            <person name="Kudrna D."/>
            <person name="Golser W."/>
            <person name="Rivera L."/>
            <person name="Zhang J."/>
            <person name="Wing R."/>
        </authorList>
    </citation>
    <scope>NUCLEOTIDE SEQUENCE</scope>
</reference>
<organism evidence="6 7">
    <name type="scientific">Leersia perrieri</name>
    <dbReference type="NCBI Taxonomy" id="77586"/>
    <lineage>
        <taxon>Eukaryota</taxon>
        <taxon>Viridiplantae</taxon>
        <taxon>Streptophyta</taxon>
        <taxon>Embryophyta</taxon>
        <taxon>Tracheophyta</taxon>
        <taxon>Spermatophyta</taxon>
        <taxon>Magnoliopsida</taxon>
        <taxon>Liliopsida</taxon>
        <taxon>Poales</taxon>
        <taxon>Poaceae</taxon>
        <taxon>BOP clade</taxon>
        <taxon>Oryzoideae</taxon>
        <taxon>Oryzeae</taxon>
        <taxon>Oryzinae</taxon>
        <taxon>Leersia</taxon>
    </lineage>
</organism>
<dbReference type="Gramene" id="LPERR04G00660.1">
    <property type="protein sequence ID" value="LPERR04G00660.1"/>
    <property type="gene ID" value="LPERR04G00660"/>
</dbReference>
<comment type="subcellular location">
    <subcellularLocation>
        <location evidence="1">Nucleus</location>
    </subcellularLocation>
</comment>
<dbReference type="HOGENOM" id="CLU_015547_0_0_1"/>
<dbReference type="GO" id="GO:0003713">
    <property type="term" value="F:transcription coactivator activity"/>
    <property type="evidence" value="ECO:0007669"/>
    <property type="project" value="InterPro"/>
</dbReference>
<dbReference type="STRING" id="77586.A0A0D9W1X8"/>
<dbReference type="PANTHER" id="PTHR33137:SF10">
    <property type="entry name" value="EXPRESSED PROTEIN"/>
    <property type="match status" value="1"/>
</dbReference>
<dbReference type="eggNOG" id="ENOG502QQV3">
    <property type="taxonomic scope" value="Eukaryota"/>
</dbReference>
<keyword evidence="2" id="KW-0539">Nucleus</keyword>
<dbReference type="GO" id="GO:0031490">
    <property type="term" value="F:chromatin DNA binding"/>
    <property type="evidence" value="ECO:0007669"/>
    <property type="project" value="InterPro"/>
</dbReference>
<keyword evidence="7" id="KW-1185">Reference proteome</keyword>
<accession>A0A0D9W1X8</accession>
<dbReference type="InterPro" id="IPR036546">
    <property type="entry name" value="MED15_KIX"/>
</dbReference>
<proteinExistence type="predicted"/>
<evidence type="ECO:0000259" key="4">
    <source>
        <dbReference type="Pfam" id="PF16987"/>
    </source>
</evidence>
<reference evidence="6" key="3">
    <citation type="submission" date="2015-04" db="UniProtKB">
        <authorList>
            <consortium name="EnsemblPlants"/>
        </authorList>
    </citation>
    <scope>IDENTIFICATION</scope>
</reference>
<sequence>MAARHQWMADEEPGFRGKMIRDMTTKCMAIIDSQQENHYRGFHIHSVRFEEEAFTNTTNKVDYMDHISRKFVDLEARIRHQAWIVPSARRPSSQQQNVHNTQQNSGQMPDQAETMAAPCPLNCNTVAVGPVATCVQPSHRSMQPQSPHQQQAKQLHPTKIAGYNPTFLDQQPQEQSVVGENLKLNHLLGQSASATGTQLRQLAEKQRQSQLMRMNKQYMRGSQQQNCTQRNQILGVQQANVAKMQIGHPGVQNNRQNVRKECQPMTPPQQRIGVAQQSSFVCQSPQTSGAIISPGEVDWREEIFQKITSLKEAYLSEVKEFDKMVRVPNLTKEQIRALPMEKARGYRRALVLKQLIKSMLDFMQIPESKMHKSFHGLFPRFLNNLEKLRRFKIETRNAETNTENQSQNCREQPQIVNLIANASPLTCDASRQQKQQEQLMDAKTSKMEQAIITRTPTAHQENNGYYLLGLSSPCFSPGDMQPLSATTLKECFTPSPLTKPRGAVQVASPHVTASSALVKSSIAKPGIVQVVSPCTSVKSRLSSPTGRSEVARVASPSTSDKSTLPSISNPRTVQAALPCPIAKPGTAQAALPCAPVKSTSQSPLARPGAVRVDSPRASVTLNLRSTVDMPQTAQAASPCASVNSMVSLDTDHQAEDQVPHGPEIVDSKNPISRLVQLVRSSSPEVLRSSVNAMRLAIWEADRIPEPPLPYQSRNGRMKRVFDNETSPLCNTDESDMTSECGEFGDESSVGTSKRRKTVVNANDALVNEIKAINSKLIDTVISIADENGTDGIISWNRGGTLIKLSYSAVSLAPNLKSLFAAPEMSIVMPVKLLVPADYPRSPPMFVDNDRDDEEMRKLSDISHAVVATFRQILCDLPEPRSIEVMAGAWDGCVRRAVVELAHRHGGGTFSSRCSQWESSKVQGHTMDK</sequence>
<feature type="domain" description="ARC105/Med15 mediator subunit C-terminal" evidence="5">
    <location>
        <begin position="822"/>
        <end position="894"/>
    </location>
</feature>
<dbReference type="Pfam" id="PF21539">
    <property type="entry name" value="Med15_C"/>
    <property type="match status" value="1"/>
</dbReference>
<evidence type="ECO:0000256" key="2">
    <source>
        <dbReference type="ARBA" id="ARBA00023242"/>
    </source>
</evidence>
<evidence type="ECO:0000313" key="7">
    <source>
        <dbReference type="Proteomes" id="UP000032180"/>
    </source>
</evidence>
<dbReference type="GO" id="GO:0005634">
    <property type="term" value="C:nucleus"/>
    <property type="evidence" value="ECO:0007669"/>
    <property type="project" value="UniProtKB-SubCell"/>
</dbReference>
<dbReference type="Pfam" id="PF16987">
    <property type="entry name" value="KIX_2"/>
    <property type="match status" value="1"/>
</dbReference>
<dbReference type="EnsemblPlants" id="LPERR04G00660.1">
    <property type="protein sequence ID" value="LPERR04G00660.1"/>
    <property type="gene ID" value="LPERR04G00660"/>
</dbReference>
<reference evidence="6 7" key="1">
    <citation type="submission" date="2012-08" db="EMBL/GenBank/DDBJ databases">
        <title>Oryza genome evolution.</title>
        <authorList>
            <person name="Wing R.A."/>
        </authorList>
    </citation>
    <scope>NUCLEOTIDE SEQUENCE</scope>
</reference>
<evidence type="ECO:0000256" key="1">
    <source>
        <dbReference type="ARBA" id="ARBA00004123"/>
    </source>
</evidence>
<dbReference type="Proteomes" id="UP000032180">
    <property type="component" value="Chromosome 4"/>
</dbReference>
<evidence type="ECO:0000313" key="6">
    <source>
        <dbReference type="EnsemblPlants" id="LPERR04G00660.1"/>
    </source>
</evidence>
<dbReference type="AlphaFoldDB" id="A0A0D9W1X8"/>
<feature type="compositionally biased region" description="Polar residues" evidence="3">
    <location>
        <begin position="555"/>
        <end position="568"/>
    </location>
</feature>
<dbReference type="PANTHER" id="PTHR33137">
    <property type="entry name" value="MEDIATOR OF RNA POLYMERASE II TRANSCRIPTION SUBUNIT 15A-RELATED"/>
    <property type="match status" value="1"/>
</dbReference>
<dbReference type="InterPro" id="IPR044661">
    <property type="entry name" value="MED15a/b/c-like"/>
</dbReference>
<protein>
    <submittedName>
        <fullName evidence="6">Uncharacterized protein</fullName>
    </submittedName>
</protein>
<feature type="region of interest" description="Disordered" evidence="3">
    <location>
        <begin position="725"/>
        <end position="749"/>
    </location>
</feature>